<dbReference type="InterPro" id="IPR044713">
    <property type="entry name" value="DNJA1/2-like"/>
</dbReference>
<keyword evidence="3" id="KW-1185">Reference proteome</keyword>
<name>A2DDB0_TRIV3</name>
<feature type="domain" description="J" evidence="1">
    <location>
        <begin position="22"/>
        <end position="80"/>
    </location>
</feature>
<dbReference type="PANTHER" id="PTHR43888">
    <property type="entry name" value="DNAJ-LIKE-2, ISOFORM A-RELATED"/>
    <property type="match status" value="1"/>
</dbReference>
<evidence type="ECO:0000313" key="3">
    <source>
        <dbReference type="Proteomes" id="UP000001542"/>
    </source>
</evidence>
<evidence type="ECO:0000259" key="1">
    <source>
        <dbReference type="PROSITE" id="PS50076"/>
    </source>
</evidence>
<dbReference type="eggNOG" id="KOG0712">
    <property type="taxonomic scope" value="Eukaryota"/>
</dbReference>
<dbReference type="SMR" id="A2DDB0"/>
<dbReference type="InterPro" id="IPR002939">
    <property type="entry name" value="DnaJ_C"/>
</dbReference>
<dbReference type="RefSeq" id="XP_001582575.1">
    <property type="nucleotide sequence ID" value="XM_001582525.1"/>
</dbReference>
<evidence type="ECO:0000313" key="2">
    <source>
        <dbReference type="EMBL" id="EAY21589.1"/>
    </source>
</evidence>
<dbReference type="STRING" id="5722.A2DDB0"/>
<dbReference type="GO" id="GO:0030544">
    <property type="term" value="F:Hsp70 protein binding"/>
    <property type="evidence" value="ECO:0007669"/>
    <property type="project" value="InterPro"/>
</dbReference>
<organism evidence="2 3">
    <name type="scientific">Trichomonas vaginalis (strain ATCC PRA-98 / G3)</name>
    <dbReference type="NCBI Taxonomy" id="412133"/>
    <lineage>
        <taxon>Eukaryota</taxon>
        <taxon>Metamonada</taxon>
        <taxon>Parabasalia</taxon>
        <taxon>Trichomonadida</taxon>
        <taxon>Trichomonadidae</taxon>
        <taxon>Trichomonas</taxon>
    </lineage>
</organism>
<dbReference type="InterPro" id="IPR001623">
    <property type="entry name" value="DnaJ_domain"/>
</dbReference>
<dbReference type="KEGG" id="tva:5467139"/>
<dbReference type="EMBL" id="DS113189">
    <property type="protein sequence ID" value="EAY21589.1"/>
    <property type="molecule type" value="Genomic_DNA"/>
</dbReference>
<dbReference type="PROSITE" id="PS50076">
    <property type="entry name" value="DNAJ_2"/>
    <property type="match status" value="1"/>
</dbReference>
<dbReference type="GO" id="GO:0005737">
    <property type="term" value="C:cytoplasm"/>
    <property type="evidence" value="ECO:0000318"/>
    <property type="project" value="GO_Central"/>
</dbReference>
<dbReference type="VEuPathDB" id="TrichDB:TVAGG3_0986800"/>
<gene>
    <name evidence="2" type="ORF">TVAG_013540</name>
</gene>
<dbReference type="Proteomes" id="UP000001542">
    <property type="component" value="Unassembled WGS sequence"/>
</dbReference>
<dbReference type="AlphaFoldDB" id="A2DDB0"/>
<sequence length="279" mass="31603">MLFSFAYFTLSSDRNIVSSKYNPYDKSGTPKTASTQEIFDAFKKYKEGLNPGTKSSDNEKYQAFEALTDTRRRRAFDYFGLEAYAEVDASRDSANISGVAALYAKNEPIRTYAYLTIEDFYKGVKLNYQFFRKEICKCKDKTGWHCDTCQGHPTITRPFNVEIDVVAGTLPDQIYVFKAACDTSPTATGGDLEIQLKELPDPIYRRSLYNLIYKLNLGKEDARGNWEKQIVLPMQTRLIVTGKKLKQVTIHGKGFPIPGSTERGDLIIMPTVNPSQEDL</sequence>
<proteinExistence type="predicted"/>
<reference evidence="2" key="1">
    <citation type="submission" date="2006-10" db="EMBL/GenBank/DDBJ databases">
        <authorList>
            <person name="Amadeo P."/>
            <person name="Zhao Q."/>
            <person name="Wortman J."/>
            <person name="Fraser-Liggett C."/>
            <person name="Carlton J."/>
        </authorList>
    </citation>
    <scope>NUCLEOTIDE SEQUENCE</scope>
    <source>
        <strain evidence="2">G3</strain>
    </source>
</reference>
<protein>
    <submittedName>
        <fullName evidence="2">DnaJ domain containing protein</fullName>
    </submittedName>
</protein>
<dbReference type="GO" id="GO:0051087">
    <property type="term" value="F:protein-folding chaperone binding"/>
    <property type="evidence" value="ECO:0000318"/>
    <property type="project" value="GO_Central"/>
</dbReference>
<dbReference type="GO" id="GO:0042026">
    <property type="term" value="P:protein refolding"/>
    <property type="evidence" value="ECO:0000318"/>
    <property type="project" value="GO_Central"/>
</dbReference>
<dbReference type="VEuPathDB" id="TrichDB:TVAG_013540"/>
<dbReference type="Pfam" id="PF01556">
    <property type="entry name" value="DnaJ_C"/>
    <property type="match status" value="1"/>
</dbReference>
<dbReference type="InParanoid" id="A2DDB0"/>
<accession>A2DDB0</accession>
<reference evidence="2" key="2">
    <citation type="journal article" date="2007" name="Science">
        <title>Draft genome sequence of the sexually transmitted pathogen Trichomonas vaginalis.</title>
        <authorList>
            <person name="Carlton J.M."/>
            <person name="Hirt R.P."/>
            <person name="Silva J.C."/>
            <person name="Delcher A.L."/>
            <person name="Schatz M."/>
            <person name="Zhao Q."/>
            <person name="Wortman J.R."/>
            <person name="Bidwell S.L."/>
            <person name="Alsmark U.C.M."/>
            <person name="Besteiro S."/>
            <person name="Sicheritz-Ponten T."/>
            <person name="Noel C.J."/>
            <person name="Dacks J.B."/>
            <person name="Foster P.G."/>
            <person name="Simillion C."/>
            <person name="Van de Peer Y."/>
            <person name="Miranda-Saavedra D."/>
            <person name="Barton G.J."/>
            <person name="Westrop G.D."/>
            <person name="Mueller S."/>
            <person name="Dessi D."/>
            <person name="Fiori P.L."/>
            <person name="Ren Q."/>
            <person name="Paulsen I."/>
            <person name="Zhang H."/>
            <person name="Bastida-Corcuera F.D."/>
            <person name="Simoes-Barbosa A."/>
            <person name="Brown M.T."/>
            <person name="Hayes R.D."/>
            <person name="Mukherjee M."/>
            <person name="Okumura C.Y."/>
            <person name="Schneider R."/>
            <person name="Smith A.J."/>
            <person name="Vanacova S."/>
            <person name="Villalvazo M."/>
            <person name="Haas B.J."/>
            <person name="Pertea M."/>
            <person name="Feldblyum T.V."/>
            <person name="Utterback T.R."/>
            <person name="Shu C.L."/>
            <person name="Osoegawa K."/>
            <person name="de Jong P.J."/>
            <person name="Hrdy I."/>
            <person name="Horvathova L."/>
            <person name="Zubacova Z."/>
            <person name="Dolezal P."/>
            <person name="Malik S.B."/>
            <person name="Logsdon J.M. Jr."/>
            <person name="Henze K."/>
            <person name="Gupta A."/>
            <person name="Wang C.C."/>
            <person name="Dunne R.L."/>
            <person name="Upcroft J.A."/>
            <person name="Upcroft P."/>
            <person name="White O."/>
            <person name="Salzberg S.L."/>
            <person name="Tang P."/>
            <person name="Chiu C.-H."/>
            <person name="Lee Y.-S."/>
            <person name="Embley T.M."/>
            <person name="Coombs G.H."/>
            <person name="Mottram J.C."/>
            <person name="Tachezy J."/>
            <person name="Fraser-Liggett C.M."/>
            <person name="Johnson P.J."/>
        </authorList>
    </citation>
    <scope>NUCLEOTIDE SEQUENCE [LARGE SCALE GENOMIC DNA]</scope>
    <source>
        <strain evidence="2">G3</strain>
    </source>
</reference>